<dbReference type="Proteomes" id="UP000295662">
    <property type="component" value="Unassembled WGS sequence"/>
</dbReference>
<evidence type="ECO:0000313" key="3">
    <source>
        <dbReference type="Proteomes" id="UP000295662"/>
    </source>
</evidence>
<protein>
    <submittedName>
        <fullName evidence="2">Uncharacterized protein DUF262</fullName>
    </submittedName>
</protein>
<reference evidence="2 3" key="1">
    <citation type="submission" date="2019-03" db="EMBL/GenBank/DDBJ databases">
        <title>Genomic Encyclopedia of Archaeal and Bacterial Type Strains, Phase II (KMG-II): from individual species to whole genera.</title>
        <authorList>
            <person name="Goeker M."/>
        </authorList>
    </citation>
    <scope>NUCLEOTIDE SEQUENCE [LARGE SCALE GENOMIC DNA]</scope>
    <source>
        <strain evidence="2 3">ATCC 25309</strain>
    </source>
</reference>
<evidence type="ECO:0000259" key="1">
    <source>
        <dbReference type="Pfam" id="PF03235"/>
    </source>
</evidence>
<dbReference type="RefSeq" id="WP_133796212.1">
    <property type="nucleotide sequence ID" value="NZ_SOCA01000006.1"/>
</dbReference>
<dbReference type="Pfam" id="PF03235">
    <property type="entry name" value="GmrSD_N"/>
    <property type="match status" value="1"/>
</dbReference>
<evidence type="ECO:0000313" key="2">
    <source>
        <dbReference type="EMBL" id="TDU68068.1"/>
    </source>
</evidence>
<organism evidence="2 3">
    <name type="scientific">Prosthecobacter fusiformis</name>
    <dbReference type="NCBI Taxonomy" id="48464"/>
    <lineage>
        <taxon>Bacteria</taxon>
        <taxon>Pseudomonadati</taxon>
        <taxon>Verrucomicrobiota</taxon>
        <taxon>Verrucomicrobiia</taxon>
        <taxon>Verrucomicrobiales</taxon>
        <taxon>Verrucomicrobiaceae</taxon>
        <taxon>Prosthecobacter</taxon>
    </lineage>
</organism>
<dbReference type="AlphaFoldDB" id="A0A4R7RSY1"/>
<feature type="domain" description="GmrSD restriction endonucleases N-terminal" evidence="1">
    <location>
        <begin position="11"/>
        <end position="225"/>
    </location>
</feature>
<gene>
    <name evidence="2" type="ORF">EI77_03185</name>
</gene>
<name>A0A4R7RSY1_9BACT</name>
<accession>A0A4R7RSY1</accession>
<dbReference type="InterPro" id="IPR004919">
    <property type="entry name" value="GmrSD_N"/>
</dbReference>
<keyword evidence="3" id="KW-1185">Reference proteome</keyword>
<comment type="caution">
    <text evidence="2">The sequence shown here is derived from an EMBL/GenBank/DDBJ whole genome shotgun (WGS) entry which is preliminary data.</text>
</comment>
<dbReference type="EMBL" id="SOCA01000006">
    <property type="protein sequence ID" value="TDU68068.1"/>
    <property type="molecule type" value="Genomic_DNA"/>
</dbReference>
<proteinExistence type="predicted"/>
<dbReference type="OrthoDB" id="195808at2"/>
<sequence length="791" mass="91773">MNGKRTSFYGLIQTQEKVKIPLIQRDYAQGRETASEVRTLFLQSIHQALTTESPALDLDFVYGSQDNEKAFCPLDGQQRLTTLLLLHWYLACHEGQYADFSSRMRHEGRSRFTYAVRPSSTDFFDALVAFNPGPMPGSKKLTEIITDQSWFFNAWHYDLTIKGALTMLDTIHAHFHDSKNAYCRLSNITFQLLNLDRFNLSDDLYIKMNARGKPLTVFETFKARLEEKIGELFQNDTLLPDGSQGSLKQHFSNRIDKKWTDLFWNYRDPETLFDDKVMRLVRAVAIITRPTGDARWEERVKALNQDETSLTSSLFIESADKLFIITLTVLLDRWCGLSSKFQSWLPEKHPFDEKAFFETLLNNAKPLEYAELVRLSAYAAYHVNHTLPNKIDPEAFGEWMRIIHNLAVNTRYTLDYFNRSQRSIASLIKEADNIVEHFASSLEVGGFDTQQIREEQLKAQLLKRNDSWWPVLHEAERHPFFDGQIEFLLKFSGILDTYLPDKQTAWSHTEDKAFQNSFHFYFQRARHVFPTKDKISDKEYRLERALIAKGDFEMPDRSFHLIHYRASDTHRWKRLLQGGYEDLEIELQRESLRSVLKFINLDNAVAASLQAIIDDAVSSPQSIKQEWRYLIVKWPQTIAACGDFIIRPGPGTASLLEGRDGRSKHFELYSYVLYLDLLSEKHKKGKLTPFSNPGYHPTRSETPCAYLNWKLSDRCIIALDITFQNHAFGLSLFQRHSQTMRKDVSDAFQTIGFAPDENNRLHRQVMRGAIESAIDDIVRTARNHRDTHSPS</sequence>